<dbReference type="Proteomes" id="UP000327044">
    <property type="component" value="Unassembled WGS sequence"/>
</dbReference>
<reference evidence="8" key="1">
    <citation type="journal article" date="2016" name="Sci. Rep.">
        <title>Molecular characterization of firefly nuptial gifts: a multi-omics approach sheds light on postcopulatory sexual selection.</title>
        <authorList>
            <person name="Al-Wathiqui N."/>
            <person name="Fallon T.R."/>
            <person name="South A."/>
            <person name="Weng J.K."/>
            <person name="Lewis S.M."/>
        </authorList>
    </citation>
    <scope>NUCLEOTIDE SEQUENCE</scope>
</reference>
<dbReference type="EMBL" id="VVIM01000008">
    <property type="protein sequence ID" value="KAB0795579.1"/>
    <property type="molecule type" value="Genomic_DNA"/>
</dbReference>
<dbReference type="GO" id="GO:0000462">
    <property type="term" value="P:maturation of SSU-rRNA from tricistronic rRNA transcript (SSU-rRNA, 5.8S rRNA, LSU-rRNA)"/>
    <property type="evidence" value="ECO:0007669"/>
    <property type="project" value="InterPro"/>
</dbReference>
<dbReference type="InterPro" id="IPR003107">
    <property type="entry name" value="HAT"/>
</dbReference>
<proteinExistence type="inferred from homology"/>
<dbReference type="SUPFAM" id="SSF48452">
    <property type="entry name" value="TPR-like"/>
    <property type="match status" value="2"/>
</dbReference>
<comment type="similarity">
    <text evidence="2">Belongs to the UTP6 family.</text>
</comment>
<evidence type="ECO:0008006" key="11">
    <source>
        <dbReference type="Google" id="ProtNLM"/>
    </source>
</evidence>
<dbReference type="GO" id="GO:0030515">
    <property type="term" value="F:snoRNA binding"/>
    <property type="evidence" value="ECO:0007669"/>
    <property type="project" value="InterPro"/>
</dbReference>
<dbReference type="Pfam" id="PF08640">
    <property type="entry name" value="U3_assoc_6"/>
    <property type="match status" value="1"/>
</dbReference>
<dbReference type="PANTHER" id="PTHR23271:SF1">
    <property type="entry name" value="U3 SMALL NUCLEOLAR RNA-ASSOCIATED PROTEIN 6 HOMOLOG"/>
    <property type="match status" value="1"/>
</dbReference>
<protein>
    <recommendedName>
        <fullName evidence="11">U3 small nucleolar RNA-associated protein 6 homolog</fullName>
    </recommendedName>
</protein>
<organism evidence="8">
    <name type="scientific">Photinus pyralis</name>
    <name type="common">Common eastern firefly</name>
    <name type="synonym">Lampyris pyralis</name>
    <dbReference type="NCBI Taxonomy" id="7054"/>
    <lineage>
        <taxon>Eukaryota</taxon>
        <taxon>Metazoa</taxon>
        <taxon>Ecdysozoa</taxon>
        <taxon>Arthropoda</taxon>
        <taxon>Hexapoda</taxon>
        <taxon>Insecta</taxon>
        <taxon>Pterygota</taxon>
        <taxon>Neoptera</taxon>
        <taxon>Endopterygota</taxon>
        <taxon>Coleoptera</taxon>
        <taxon>Polyphaga</taxon>
        <taxon>Elateriformia</taxon>
        <taxon>Elateroidea</taxon>
        <taxon>Lampyridae</taxon>
        <taxon>Lampyrinae</taxon>
        <taxon>Photinus</taxon>
    </lineage>
</organism>
<dbReference type="InterPro" id="IPR011990">
    <property type="entry name" value="TPR-like_helical_dom_sf"/>
</dbReference>
<evidence type="ECO:0000256" key="4">
    <source>
        <dbReference type="ARBA" id="ARBA00022737"/>
    </source>
</evidence>
<keyword evidence="5" id="KW-0539">Nucleus</keyword>
<evidence type="ECO:0000313" key="10">
    <source>
        <dbReference type="Proteomes" id="UP000327044"/>
    </source>
</evidence>
<evidence type="ECO:0000259" key="7">
    <source>
        <dbReference type="Pfam" id="PF24892"/>
    </source>
</evidence>
<name>A0A1Y1MTR7_PHOPY</name>
<reference evidence="9" key="3">
    <citation type="submission" date="2019-08" db="EMBL/GenBank/DDBJ databases">
        <authorList>
            <consortium name="Photinus pyralis genome working group"/>
            <person name="Fallon T.R."/>
            <person name="Sander Lower S.E."/>
            <person name="Weng J.-K."/>
        </authorList>
    </citation>
    <scope>NUCLEOTIDE SEQUENCE</scope>
    <source>
        <strain evidence="9">1611_PpyrPB1</strain>
        <tissue evidence="9">Whole body</tissue>
    </source>
</reference>
<sequence length="553" mass="65444">MTEVVQKRLELMTEELEEMRRTKLFTIQETMIIFKKRKQLEHKIHALTKDLKSYHDYINYEKCLLKDVALRRRKFKIAEKRNSIDQRIIKRIKSLYDTALQRFGDDLSLFLGFLKFCKKVNYVNAASDAVAHMIKTHSDKPEVWKIAANWHMYDRKDIKTSLVMLLKGLELHKDSRILYMEVLLNEVYNVEHNKADENTSVKRIMGVVDTIFNNIQSPDFYVEILELLSDHDYTMDIQNYIIQTMMAKHFDNENLWHSLGQREFQSAQPETKLNNCIAKYKEGLFKVTPSTKPKLWVLYLDFLIHLHENTDFGVSTILKMALRDASEDKSLLERFYIVWLDLVSDELDLAIQILEKGTSEFPYSVELWNLLLHHSILKNDSEKVSQVFKLGVKRLKDKSLPLWQTVIQYYRNEDSVSEIYEDGVAQPKEISDVLKPQYIYWLATKKGTEVARQVYARLSVNRPYCYSLHKVMSEIESKEESKNLKAWEKVHEIACSQFGKEDIDVWISRIHFYLHHYVEQSQRVHLLYKQAQQNLPKTLVVDFLSSYSQIMDE</sequence>
<dbReference type="Gene3D" id="1.25.40.10">
    <property type="entry name" value="Tetratricopeptide repeat domain"/>
    <property type="match status" value="3"/>
</dbReference>
<reference evidence="9 10" key="2">
    <citation type="journal article" date="2018" name="Elife">
        <title>Firefly genomes illuminate parallel origins of bioluminescence in beetles.</title>
        <authorList>
            <person name="Fallon T.R."/>
            <person name="Lower S.E."/>
            <person name="Chang C.H."/>
            <person name="Bessho-Uehara M."/>
            <person name="Martin G.J."/>
            <person name="Bewick A.J."/>
            <person name="Behringer M."/>
            <person name="Debat H.J."/>
            <person name="Wong I."/>
            <person name="Day J.C."/>
            <person name="Suvorov A."/>
            <person name="Silva C.J."/>
            <person name="Stanger-Hall K.F."/>
            <person name="Hall D.W."/>
            <person name="Schmitz R.J."/>
            <person name="Nelson D.R."/>
            <person name="Lewis S.M."/>
            <person name="Shigenobu S."/>
            <person name="Bybee S.M."/>
            <person name="Larracuente A.M."/>
            <person name="Oba Y."/>
            <person name="Weng J.K."/>
        </authorList>
    </citation>
    <scope>NUCLEOTIDE SEQUENCE [LARGE SCALE GENOMIC DNA]</scope>
    <source>
        <strain evidence="9">1611_PpyrPB1</strain>
        <tissue evidence="9">Whole body</tissue>
    </source>
</reference>
<evidence type="ECO:0000256" key="1">
    <source>
        <dbReference type="ARBA" id="ARBA00004604"/>
    </source>
</evidence>
<accession>A0A1Y1MTR7</accession>
<evidence type="ECO:0000313" key="9">
    <source>
        <dbReference type="EMBL" id="KAB0795579.1"/>
    </source>
</evidence>
<dbReference type="FunCoup" id="A0A1Y1MTR7">
    <property type="interactions" value="1374"/>
</dbReference>
<evidence type="ECO:0000256" key="5">
    <source>
        <dbReference type="ARBA" id="ARBA00023242"/>
    </source>
</evidence>
<dbReference type="PANTHER" id="PTHR23271">
    <property type="entry name" value="HEPATOCELLULAR CARCINOMA-ASSOCIATED ANTIGEN 66"/>
    <property type="match status" value="1"/>
</dbReference>
<dbReference type="GO" id="GO:0034388">
    <property type="term" value="C:Pwp2p-containing subcomplex of 90S preribosome"/>
    <property type="evidence" value="ECO:0007669"/>
    <property type="project" value="TreeGrafter"/>
</dbReference>
<evidence type="ECO:0000256" key="2">
    <source>
        <dbReference type="ARBA" id="ARBA00010734"/>
    </source>
</evidence>
<dbReference type="InterPro" id="IPR056907">
    <property type="entry name" value="UTP6_C"/>
</dbReference>
<feature type="domain" description="U3 small nucleolar RNA-associated protein 6 homolog C-terminal" evidence="7">
    <location>
        <begin position="274"/>
        <end position="534"/>
    </location>
</feature>
<evidence type="ECO:0000313" key="8">
    <source>
        <dbReference type="EMBL" id="JAV89082.1"/>
    </source>
</evidence>
<keyword evidence="10" id="KW-1185">Reference proteome</keyword>
<dbReference type="SMART" id="SM00386">
    <property type="entry name" value="HAT"/>
    <property type="match status" value="5"/>
</dbReference>
<dbReference type="EMBL" id="GEZM01021219">
    <property type="protein sequence ID" value="JAV89082.1"/>
    <property type="molecule type" value="Transcribed_RNA"/>
</dbReference>
<dbReference type="AlphaFoldDB" id="A0A1Y1MTR7"/>
<dbReference type="InParanoid" id="A0A1Y1MTR7"/>
<keyword evidence="3" id="KW-0698">rRNA processing</keyword>
<evidence type="ECO:0000259" key="6">
    <source>
        <dbReference type="Pfam" id="PF08640"/>
    </source>
</evidence>
<dbReference type="OrthoDB" id="28112at2759"/>
<feature type="domain" description="U3 small nucleolar RNA-associated protein 6 N-terminal" evidence="6">
    <location>
        <begin position="9"/>
        <end position="91"/>
    </location>
</feature>
<gene>
    <name evidence="9" type="ORF">PPYR_12418</name>
</gene>
<evidence type="ECO:0000256" key="3">
    <source>
        <dbReference type="ARBA" id="ARBA00022552"/>
    </source>
</evidence>
<comment type="subcellular location">
    <subcellularLocation>
        <location evidence="1">Nucleus</location>
        <location evidence="1">Nucleolus</location>
    </subcellularLocation>
</comment>
<dbReference type="GO" id="GO:0032040">
    <property type="term" value="C:small-subunit processome"/>
    <property type="evidence" value="ECO:0007669"/>
    <property type="project" value="TreeGrafter"/>
</dbReference>
<dbReference type="Pfam" id="PF24892">
    <property type="entry name" value="UTP6_C"/>
    <property type="match status" value="1"/>
</dbReference>
<keyword evidence="4" id="KW-0677">Repeat</keyword>
<dbReference type="InterPro" id="IPR013949">
    <property type="entry name" value="Utp6"/>
</dbReference>
<dbReference type="InterPro" id="IPR055347">
    <property type="entry name" value="UTP6_N"/>
</dbReference>